<dbReference type="SUPFAM" id="SSF48439">
    <property type="entry name" value="Protein prenylyltransferase"/>
    <property type="match status" value="1"/>
</dbReference>
<proteinExistence type="inferred from homology"/>
<dbReference type="InterPro" id="IPR002088">
    <property type="entry name" value="Prenyl_trans_a"/>
</dbReference>
<dbReference type="OrthoDB" id="5358702at2759"/>
<feature type="non-terminal residue" evidence="5">
    <location>
        <position position="441"/>
    </location>
</feature>
<comment type="caution">
    <text evidence="5">The sequence shown here is derived from an EMBL/GenBank/DDBJ whole genome shotgun (WGS) entry which is preliminary data.</text>
</comment>
<comment type="similarity">
    <text evidence="1">Belongs to the protein prenyltransferase subunit alpha family.</text>
</comment>
<evidence type="ECO:0000313" key="6">
    <source>
        <dbReference type="Proteomes" id="UP000670152"/>
    </source>
</evidence>
<dbReference type="Gene3D" id="1.25.40.120">
    <property type="entry name" value="Protein prenylyltransferase"/>
    <property type="match status" value="1"/>
</dbReference>
<keyword evidence="3" id="KW-0808">Transferase</keyword>
<reference evidence="5 6" key="1">
    <citation type="submission" date="2020-02" db="EMBL/GenBank/DDBJ databases">
        <title>Relaxed selection underlies rapid genomic changes in the transitions from sociality to social parasitism in ants.</title>
        <authorList>
            <person name="Bi X."/>
        </authorList>
    </citation>
    <scope>NUCLEOTIDE SEQUENCE [LARGE SCALE GENOMIC DNA]</scope>
    <source>
        <strain evidence="5">BGI-DK2014b</strain>
        <tissue evidence="5">Whole body</tissue>
    </source>
</reference>
<evidence type="ECO:0000256" key="4">
    <source>
        <dbReference type="ARBA" id="ARBA00022737"/>
    </source>
</evidence>
<dbReference type="PANTHER" id="PTHR11129:SF3">
    <property type="entry name" value="PROTEIN PRENYLTRANSFERASE ALPHA SUBUNIT REPEAT-CONTAINING PROTEIN 1"/>
    <property type="match status" value="1"/>
</dbReference>
<keyword evidence="6" id="KW-1185">Reference proteome</keyword>
<dbReference type="PANTHER" id="PTHR11129">
    <property type="entry name" value="PROTEIN FARNESYLTRANSFERASE ALPHA SUBUNIT/RAB GERANYLGERANYL TRANSFERASE ALPHA SUBUNIT"/>
    <property type="match status" value="1"/>
</dbReference>
<gene>
    <name evidence="5" type="primary">Ptar1</name>
    <name evidence="5" type="ORF">G6Z77_0005535</name>
</gene>
<evidence type="ECO:0000256" key="1">
    <source>
        <dbReference type="ARBA" id="ARBA00006734"/>
    </source>
</evidence>
<evidence type="ECO:0000256" key="3">
    <source>
        <dbReference type="ARBA" id="ARBA00022679"/>
    </source>
</evidence>
<dbReference type="PROSITE" id="PS51147">
    <property type="entry name" value="PFTA"/>
    <property type="match status" value="1"/>
</dbReference>
<accession>A0A836G0C4</accession>
<dbReference type="EMBL" id="JAANIB010006589">
    <property type="protein sequence ID" value="KAG5328974.1"/>
    <property type="molecule type" value="Genomic_DNA"/>
</dbReference>
<dbReference type="Pfam" id="PF01239">
    <property type="entry name" value="PPTA"/>
    <property type="match status" value="3"/>
</dbReference>
<protein>
    <submittedName>
        <fullName evidence="5">PTAR1 protein</fullName>
    </submittedName>
</protein>
<keyword evidence="2" id="KW-0637">Prenyltransferase</keyword>
<keyword evidence="4" id="KW-0677">Repeat</keyword>
<organism evidence="5 6">
    <name type="scientific">Acromyrmex heyeri</name>
    <dbReference type="NCBI Taxonomy" id="230685"/>
    <lineage>
        <taxon>Eukaryota</taxon>
        <taxon>Metazoa</taxon>
        <taxon>Ecdysozoa</taxon>
        <taxon>Arthropoda</taxon>
        <taxon>Hexapoda</taxon>
        <taxon>Insecta</taxon>
        <taxon>Pterygota</taxon>
        <taxon>Neoptera</taxon>
        <taxon>Endopterygota</taxon>
        <taxon>Hymenoptera</taxon>
        <taxon>Apocrita</taxon>
        <taxon>Aculeata</taxon>
        <taxon>Formicoidea</taxon>
        <taxon>Formicidae</taxon>
        <taxon>Myrmicinae</taxon>
        <taxon>Acromyrmex</taxon>
    </lineage>
</organism>
<name>A0A836G0C4_9HYME</name>
<dbReference type="GO" id="GO:0008318">
    <property type="term" value="F:protein prenyltransferase activity"/>
    <property type="evidence" value="ECO:0007669"/>
    <property type="project" value="InterPro"/>
</dbReference>
<dbReference type="GO" id="GO:0005737">
    <property type="term" value="C:cytoplasm"/>
    <property type="evidence" value="ECO:0007669"/>
    <property type="project" value="TreeGrafter"/>
</dbReference>
<dbReference type="AlphaFoldDB" id="A0A836G0C4"/>
<evidence type="ECO:0000313" key="5">
    <source>
        <dbReference type="EMBL" id="KAG5328974.1"/>
    </source>
</evidence>
<feature type="non-terminal residue" evidence="5">
    <location>
        <position position="1"/>
    </location>
</feature>
<sequence>IRPRGRCDAAHTMVDNEFPAAEKILRDIENTVRRNPTIRSFVILPMEDSENRSPVFHQEDSLGLASWCVQPLYVYTYRRLLEYRRTRHQRREEPSTVARWLLGALLFNPSVTMFWNMRRELVRAGRLDPRDELSFTRPVLYHTPKCFEAFSYRSWLMPFVLDAERTDVAEALANDELELVQTCADRYANNYHAWSYRRHLVTLFESRGLRHFSFDSEWMSTLIWCRQHVSDHSAYSYRQFLLRKYILAVISSGRETHDNSGYRSIRYDGPFLYMGRHDLDDDERTLLERIREVARLERDHGYLTTDVRKLRCYLTALSYWTEECLYNEQYITLHDNHETLWCHRRFLAYLIAVLTAAYARHACYREDDFWDARCHDEPSLASLLRDRRFTTDDDLLMAAHVMLVKSFCSVSVGIIEMAVKRPQEKMFIERFCKYLERIGLR</sequence>
<dbReference type="Proteomes" id="UP000670152">
    <property type="component" value="Unassembled WGS sequence"/>
</dbReference>
<evidence type="ECO:0000256" key="2">
    <source>
        <dbReference type="ARBA" id="ARBA00022602"/>
    </source>
</evidence>